<evidence type="ECO:0000313" key="1">
    <source>
        <dbReference type="EMBL" id="MBK1787780.1"/>
    </source>
</evidence>
<accession>A0A934V800</accession>
<dbReference type="RefSeq" id="WP_200322814.1">
    <property type="nucleotide sequence ID" value="NZ_JAENJH010000008.1"/>
</dbReference>
<comment type="caution">
    <text evidence="1">The sequence shown here is derived from an EMBL/GenBank/DDBJ whole genome shotgun (WGS) entry which is preliminary data.</text>
</comment>
<gene>
    <name evidence="1" type="ORF">JHE00_25920</name>
</gene>
<sequence>MDQHQKLLGFAGTAPDGWLFVAREALADGDIGRLDELLTALAESPATPRRHLFIPEPRGHEAADRALVHAIRNTATACWATMRDGTDRVHLVQAETGHAAIAAAAQQALLKSGVDTPRVEVFEPGHPLPGYHEQALLASTLLWSAEPGTPVHVARAFDGAGEDGPWFASDHELVVDPKVRRRLLDFLAGGEVVLGADSRMTDIVSGSAGTVPADLRSDGTWVWSEATRYYLDRYQFAPDPELAGHALETQPGDRLSPLTRHRVRAALNPIDQEGPSWRAG</sequence>
<name>A0A934V800_9PSEU</name>
<protein>
    <submittedName>
        <fullName evidence="1">Uncharacterized protein</fullName>
    </submittedName>
</protein>
<proteinExistence type="predicted"/>
<reference evidence="1" key="1">
    <citation type="submission" date="2020-12" db="EMBL/GenBank/DDBJ databases">
        <title>Prauserella sp. ASG 168, a novel actinomycete isolated from cave rock.</title>
        <authorList>
            <person name="Suriyachadkun C."/>
        </authorList>
    </citation>
    <scope>NUCLEOTIDE SEQUENCE</scope>
    <source>
        <strain evidence="1">ASG 168</strain>
    </source>
</reference>
<organism evidence="1 2">
    <name type="scientific">Prauserella cavernicola</name>
    <dbReference type="NCBI Taxonomy" id="2800127"/>
    <lineage>
        <taxon>Bacteria</taxon>
        <taxon>Bacillati</taxon>
        <taxon>Actinomycetota</taxon>
        <taxon>Actinomycetes</taxon>
        <taxon>Pseudonocardiales</taxon>
        <taxon>Pseudonocardiaceae</taxon>
        <taxon>Prauserella</taxon>
    </lineage>
</organism>
<dbReference type="EMBL" id="JAENJH010000008">
    <property type="protein sequence ID" value="MBK1787780.1"/>
    <property type="molecule type" value="Genomic_DNA"/>
</dbReference>
<dbReference type="AlphaFoldDB" id="A0A934V800"/>
<dbReference type="Proteomes" id="UP000635245">
    <property type="component" value="Unassembled WGS sequence"/>
</dbReference>
<evidence type="ECO:0000313" key="2">
    <source>
        <dbReference type="Proteomes" id="UP000635245"/>
    </source>
</evidence>
<keyword evidence="2" id="KW-1185">Reference proteome</keyword>